<dbReference type="InterPro" id="IPR008632">
    <property type="entry name" value="Gp-FAR-1"/>
</dbReference>
<dbReference type="GO" id="GO:0008289">
    <property type="term" value="F:lipid binding"/>
    <property type="evidence" value="ECO:0007669"/>
    <property type="project" value="UniProtKB-KW"/>
</dbReference>
<dbReference type="WBParaSite" id="PTRK_0001280300.1">
    <property type="protein sequence ID" value="PTRK_0001280300.1"/>
    <property type="gene ID" value="PTRK_0001280300"/>
</dbReference>
<evidence type="ECO:0000256" key="5">
    <source>
        <dbReference type="ARBA" id="ARBA00023054"/>
    </source>
</evidence>
<evidence type="ECO:0000256" key="4">
    <source>
        <dbReference type="ARBA" id="ARBA00022729"/>
    </source>
</evidence>
<keyword evidence="5 7" id="KW-0175">Coiled coil</keyword>
<accession>A0A0N4ZW23</accession>
<evidence type="ECO:0000256" key="1">
    <source>
        <dbReference type="ARBA" id="ARBA00004613"/>
    </source>
</evidence>
<dbReference type="AlphaFoldDB" id="A0A0N4ZW23"/>
<keyword evidence="4" id="KW-0732">Signal</keyword>
<keyword evidence="6" id="KW-0446">Lipid-binding</keyword>
<reference evidence="9" key="1">
    <citation type="submission" date="2017-02" db="UniProtKB">
        <authorList>
            <consortium name="WormBaseParasite"/>
        </authorList>
    </citation>
    <scope>IDENTIFICATION</scope>
</reference>
<sequence length="133" mass="15442">MFETRTLIPSESYSFSKDLTPDEMKALAKFYMSRREYNTDEEMIDSIERESFTAGKKLETLENKLNKKINQLSNESKKFVNDIGGILQYTSSSNSFNEDPYKSLMKMKPEFDLLTKPSKEELIKAFPILSILN</sequence>
<feature type="coiled-coil region" evidence="7">
    <location>
        <begin position="55"/>
        <end position="82"/>
    </location>
</feature>
<proteinExistence type="inferred from homology"/>
<keyword evidence="8" id="KW-1185">Reference proteome</keyword>
<evidence type="ECO:0000313" key="9">
    <source>
        <dbReference type="WBParaSite" id="PTRK_0001280300.1"/>
    </source>
</evidence>
<organism evidence="8 9">
    <name type="scientific">Parastrongyloides trichosuri</name>
    <name type="common">Possum-specific nematode worm</name>
    <dbReference type="NCBI Taxonomy" id="131310"/>
    <lineage>
        <taxon>Eukaryota</taxon>
        <taxon>Metazoa</taxon>
        <taxon>Ecdysozoa</taxon>
        <taxon>Nematoda</taxon>
        <taxon>Chromadorea</taxon>
        <taxon>Rhabditida</taxon>
        <taxon>Tylenchina</taxon>
        <taxon>Panagrolaimomorpha</taxon>
        <taxon>Strongyloidoidea</taxon>
        <taxon>Strongyloididae</taxon>
        <taxon>Parastrongyloides</taxon>
    </lineage>
</organism>
<keyword evidence="3" id="KW-0964">Secreted</keyword>
<evidence type="ECO:0000256" key="3">
    <source>
        <dbReference type="ARBA" id="ARBA00022525"/>
    </source>
</evidence>
<name>A0A0N4ZW23_PARTI</name>
<dbReference type="Gene3D" id="1.20.120.1100">
    <property type="match status" value="1"/>
</dbReference>
<comment type="similarity">
    <text evidence="2">Belongs to the fatty-acid and retinol-binding protein (FARBP) family.</text>
</comment>
<protein>
    <submittedName>
        <fullName evidence="9">Uncharacterized protein</fullName>
    </submittedName>
</protein>
<dbReference type="GO" id="GO:0005576">
    <property type="term" value="C:extracellular region"/>
    <property type="evidence" value="ECO:0007669"/>
    <property type="project" value="UniProtKB-SubCell"/>
</dbReference>
<dbReference type="Pfam" id="PF05823">
    <property type="entry name" value="Gp-FAR-1"/>
    <property type="match status" value="1"/>
</dbReference>
<evidence type="ECO:0000256" key="2">
    <source>
        <dbReference type="ARBA" id="ARBA00006648"/>
    </source>
</evidence>
<evidence type="ECO:0000256" key="7">
    <source>
        <dbReference type="SAM" id="Coils"/>
    </source>
</evidence>
<comment type="subcellular location">
    <subcellularLocation>
        <location evidence="1">Secreted</location>
    </subcellularLocation>
</comment>
<evidence type="ECO:0000256" key="6">
    <source>
        <dbReference type="ARBA" id="ARBA00023121"/>
    </source>
</evidence>
<dbReference type="Proteomes" id="UP000038045">
    <property type="component" value="Unplaced"/>
</dbReference>
<evidence type="ECO:0000313" key="8">
    <source>
        <dbReference type="Proteomes" id="UP000038045"/>
    </source>
</evidence>